<name>A0A1M7KHK1_9FLAO</name>
<dbReference type="Pfam" id="PF00733">
    <property type="entry name" value="Asn_synthase"/>
    <property type="match status" value="1"/>
</dbReference>
<dbReference type="PANTHER" id="PTHR43284">
    <property type="entry name" value="ASPARAGINE SYNTHETASE (GLUTAMINE-HYDROLYZING)"/>
    <property type="match status" value="1"/>
</dbReference>
<evidence type="ECO:0000313" key="11">
    <source>
        <dbReference type="EMBL" id="SHM64777.1"/>
    </source>
</evidence>
<accession>A0A1M7KHK1</accession>
<feature type="active site" description="For GATase activity" evidence="8">
    <location>
        <position position="2"/>
    </location>
</feature>
<dbReference type="PROSITE" id="PS51278">
    <property type="entry name" value="GATASE_TYPE_2"/>
    <property type="match status" value="1"/>
</dbReference>
<evidence type="ECO:0000259" key="10">
    <source>
        <dbReference type="PROSITE" id="PS51278"/>
    </source>
</evidence>
<reference evidence="12" key="1">
    <citation type="submission" date="2016-11" db="EMBL/GenBank/DDBJ databases">
        <authorList>
            <person name="Varghese N."/>
            <person name="Submissions S."/>
        </authorList>
    </citation>
    <scope>NUCLEOTIDE SEQUENCE [LARGE SCALE GENOMIC DNA]</scope>
    <source>
        <strain evidence="12">DSM 3661</strain>
    </source>
</reference>
<keyword evidence="4 9" id="KW-0547">Nucleotide-binding</keyword>
<comment type="pathway">
    <text evidence="1">Amino-acid biosynthesis; L-asparagine biosynthesis; L-asparagine from L-aspartate (L-Gln route): step 1/1.</text>
</comment>
<evidence type="ECO:0000256" key="3">
    <source>
        <dbReference type="ARBA" id="ARBA00012737"/>
    </source>
</evidence>
<dbReference type="AlphaFoldDB" id="A0A1M7KHK1"/>
<dbReference type="Gene3D" id="3.40.50.620">
    <property type="entry name" value="HUPs"/>
    <property type="match status" value="1"/>
</dbReference>
<dbReference type="NCBIfam" id="TIGR01536">
    <property type="entry name" value="asn_synth_AEB"/>
    <property type="match status" value="1"/>
</dbReference>
<sequence>MCGIVGIVGNFNIQQLDSMLRSQHHRGPDATGKYTDASFAALGHNRLAIIDLSVQSNQPFLDSSGRYALVFNGEIYNYNELKASLQNQYVFKTESDTEVLLAAFIIYGTDCLQKLNGMFSFAIWDNQNKKLFAARDRFGVKPFYYSIKNNSFYFSSEIKALHAAGIPKIPNEKVWASYFAYGSYGNPDETFWQDVVQLPGGHFLEYENQKLQIKKWYSFEEEVAKQPKNLTYAQAKEHYLTLLKDSIRLRFRADVPVGFNISGGLDSSVLLAMVNSQENATSNNNNNNNNCNAYTFYTNNGDYDELPWVEAMIAKTNNPLIKVLLQANEVPVLAHKMGGQQDEPYGGIPTLAYAKLFEQARKDKVLVLLDGQGMDEQWAGYDYYTQENEATIQGVHDSPYKINMLSDSFLAKVEKPVYPQPFDDVVLNKQYRDLFYTKIPRALRFNDRISMICSTELREPFLDYRLVEFAFSLPLNFKIKNGVTKFMLREIASDYLADDLVFTPKRPVQTPQREWLADDLNVWVNECFEGISNSNYSSWFIQEELQKELRLYMEGDFQSSFHIWQCVNCYELIFNLKRLI</sequence>
<dbReference type="InterPro" id="IPR051786">
    <property type="entry name" value="ASN_synthetase/amidase"/>
</dbReference>
<comment type="catalytic activity">
    <reaction evidence="7">
        <text>L-aspartate + L-glutamine + ATP + H2O = L-asparagine + L-glutamate + AMP + diphosphate + H(+)</text>
        <dbReference type="Rhea" id="RHEA:12228"/>
        <dbReference type="ChEBI" id="CHEBI:15377"/>
        <dbReference type="ChEBI" id="CHEBI:15378"/>
        <dbReference type="ChEBI" id="CHEBI:29985"/>
        <dbReference type="ChEBI" id="CHEBI:29991"/>
        <dbReference type="ChEBI" id="CHEBI:30616"/>
        <dbReference type="ChEBI" id="CHEBI:33019"/>
        <dbReference type="ChEBI" id="CHEBI:58048"/>
        <dbReference type="ChEBI" id="CHEBI:58359"/>
        <dbReference type="ChEBI" id="CHEBI:456215"/>
        <dbReference type="EC" id="6.3.5.4"/>
    </reaction>
</comment>
<organism evidence="11 12">
    <name type="scientific">Flavobacterium xanthum</name>
    <dbReference type="NCBI Taxonomy" id="69322"/>
    <lineage>
        <taxon>Bacteria</taxon>
        <taxon>Pseudomonadati</taxon>
        <taxon>Bacteroidota</taxon>
        <taxon>Flavobacteriia</taxon>
        <taxon>Flavobacteriales</taxon>
        <taxon>Flavobacteriaceae</taxon>
        <taxon>Flavobacterium</taxon>
    </lineage>
</organism>
<evidence type="ECO:0000256" key="2">
    <source>
        <dbReference type="ARBA" id="ARBA00005752"/>
    </source>
</evidence>
<feature type="binding site" evidence="9">
    <location>
        <position position="96"/>
    </location>
    <ligand>
        <name>L-glutamine</name>
        <dbReference type="ChEBI" id="CHEBI:58359"/>
    </ligand>
</feature>
<keyword evidence="6 8" id="KW-0315">Glutamine amidotransferase</keyword>
<dbReference type="Pfam" id="PF13537">
    <property type="entry name" value="GATase_7"/>
    <property type="match status" value="1"/>
</dbReference>
<dbReference type="InterPro" id="IPR014729">
    <property type="entry name" value="Rossmann-like_a/b/a_fold"/>
</dbReference>
<evidence type="ECO:0000313" key="12">
    <source>
        <dbReference type="Proteomes" id="UP000184260"/>
    </source>
</evidence>
<dbReference type="PANTHER" id="PTHR43284:SF1">
    <property type="entry name" value="ASPARAGINE SYNTHETASE"/>
    <property type="match status" value="1"/>
</dbReference>
<comment type="similarity">
    <text evidence="2">Belongs to the asparagine synthetase family.</text>
</comment>
<dbReference type="PIRSF" id="PIRSF001589">
    <property type="entry name" value="Asn_synthetase_glu-h"/>
    <property type="match status" value="1"/>
</dbReference>
<dbReference type="GO" id="GO:0005524">
    <property type="term" value="F:ATP binding"/>
    <property type="evidence" value="ECO:0007669"/>
    <property type="project" value="UniProtKB-KW"/>
</dbReference>
<keyword evidence="12" id="KW-1185">Reference proteome</keyword>
<keyword evidence="5 9" id="KW-0067">ATP-binding</keyword>
<dbReference type="InterPro" id="IPR033738">
    <property type="entry name" value="AsnB_N"/>
</dbReference>
<dbReference type="EC" id="6.3.5.4" evidence="3"/>
<dbReference type="CDD" id="cd00712">
    <property type="entry name" value="AsnB"/>
    <property type="match status" value="1"/>
</dbReference>
<dbReference type="GO" id="GO:0005829">
    <property type="term" value="C:cytosol"/>
    <property type="evidence" value="ECO:0007669"/>
    <property type="project" value="TreeGrafter"/>
</dbReference>
<proteinExistence type="inferred from homology"/>
<dbReference type="CDD" id="cd01991">
    <property type="entry name" value="Asn_synthase_B_C"/>
    <property type="match status" value="1"/>
</dbReference>
<dbReference type="STRING" id="69322.SAMN05443669_10537"/>
<evidence type="ECO:0000256" key="5">
    <source>
        <dbReference type="ARBA" id="ARBA00022840"/>
    </source>
</evidence>
<keyword evidence="8" id="KW-0028">Amino-acid biosynthesis</keyword>
<keyword evidence="8" id="KW-0061">Asparagine biosynthesis</keyword>
<dbReference type="EMBL" id="FRBU01000053">
    <property type="protein sequence ID" value="SHM64777.1"/>
    <property type="molecule type" value="Genomic_DNA"/>
</dbReference>
<evidence type="ECO:0000256" key="8">
    <source>
        <dbReference type="PIRSR" id="PIRSR001589-1"/>
    </source>
</evidence>
<dbReference type="GO" id="GO:0004066">
    <property type="term" value="F:asparagine synthase (glutamine-hydrolyzing) activity"/>
    <property type="evidence" value="ECO:0007669"/>
    <property type="project" value="UniProtKB-EC"/>
</dbReference>
<evidence type="ECO:0000256" key="1">
    <source>
        <dbReference type="ARBA" id="ARBA00005187"/>
    </source>
</evidence>
<dbReference type="InterPro" id="IPR001962">
    <property type="entry name" value="Asn_synthase"/>
</dbReference>
<dbReference type="SUPFAM" id="SSF56235">
    <property type="entry name" value="N-terminal nucleophile aminohydrolases (Ntn hydrolases)"/>
    <property type="match status" value="1"/>
</dbReference>
<evidence type="ECO:0000256" key="6">
    <source>
        <dbReference type="ARBA" id="ARBA00022962"/>
    </source>
</evidence>
<dbReference type="InterPro" id="IPR029055">
    <property type="entry name" value="Ntn_hydrolases_N"/>
</dbReference>
<protein>
    <recommendedName>
        <fullName evidence="3">asparagine synthase (glutamine-hydrolyzing)</fullName>
        <ecNumber evidence="3">6.3.5.4</ecNumber>
    </recommendedName>
</protein>
<feature type="domain" description="Glutamine amidotransferase type-2" evidence="10">
    <location>
        <begin position="2"/>
        <end position="209"/>
    </location>
</feature>
<dbReference type="Gene3D" id="3.60.20.10">
    <property type="entry name" value="Glutamine Phosphoribosylpyrophosphate, subunit 1, domain 1"/>
    <property type="match status" value="1"/>
</dbReference>
<dbReference type="Proteomes" id="UP000184260">
    <property type="component" value="Unassembled WGS sequence"/>
</dbReference>
<gene>
    <name evidence="11" type="ORF">SAMN05443669_10537</name>
</gene>
<dbReference type="GO" id="GO:0006529">
    <property type="term" value="P:asparagine biosynthetic process"/>
    <property type="evidence" value="ECO:0007669"/>
    <property type="project" value="UniProtKB-KW"/>
</dbReference>
<dbReference type="InterPro" id="IPR017932">
    <property type="entry name" value="GATase_2_dom"/>
</dbReference>
<dbReference type="RefSeq" id="WP_073355424.1">
    <property type="nucleotide sequence ID" value="NZ_FRBU01000053.1"/>
</dbReference>
<evidence type="ECO:0000256" key="9">
    <source>
        <dbReference type="PIRSR" id="PIRSR001589-2"/>
    </source>
</evidence>
<evidence type="ECO:0000256" key="4">
    <source>
        <dbReference type="ARBA" id="ARBA00022741"/>
    </source>
</evidence>
<evidence type="ECO:0000256" key="7">
    <source>
        <dbReference type="ARBA" id="ARBA00048741"/>
    </source>
</evidence>
<dbReference type="InterPro" id="IPR006426">
    <property type="entry name" value="Asn_synth_AEB"/>
</dbReference>
<dbReference type="SUPFAM" id="SSF52402">
    <property type="entry name" value="Adenine nucleotide alpha hydrolases-like"/>
    <property type="match status" value="1"/>
</dbReference>